<dbReference type="InterPro" id="IPR010870">
    <property type="entry name" value="Porin_O/P"/>
</dbReference>
<accession>A0A6N7M286</accession>
<dbReference type="RefSeq" id="WP_153502173.1">
    <property type="nucleotide sequence ID" value="NZ_WIRE01000002.1"/>
</dbReference>
<dbReference type="Gene3D" id="2.40.160.10">
    <property type="entry name" value="Porin"/>
    <property type="match status" value="1"/>
</dbReference>
<evidence type="ECO:0000313" key="4">
    <source>
        <dbReference type="Proteomes" id="UP000469421"/>
    </source>
</evidence>
<keyword evidence="1" id="KW-0175">Coiled coil</keyword>
<reference evidence="3 4" key="1">
    <citation type="submission" date="2019-10" db="EMBL/GenBank/DDBJ databases">
        <title>Alcanivorax sp.PA15-N-34 draft genome sequence.</title>
        <authorList>
            <person name="Liao X."/>
            <person name="Shao Z."/>
        </authorList>
    </citation>
    <scope>NUCLEOTIDE SEQUENCE [LARGE SCALE GENOMIC DNA]</scope>
    <source>
        <strain evidence="3 4">PA15-N-34</strain>
    </source>
</reference>
<dbReference type="Pfam" id="PF07396">
    <property type="entry name" value="Porin_O_P"/>
    <property type="match status" value="1"/>
</dbReference>
<keyword evidence="2" id="KW-0732">Signal</keyword>
<gene>
    <name evidence="3" type="ORF">GFN93_15210</name>
</gene>
<comment type="caution">
    <text evidence="3">The sequence shown here is derived from an EMBL/GenBank/DDBJ whole genome shotgun (WGS) entry which is preliminary data.</text>
</comment>
<dbReference type="EMBL" id="WIRE01000002">
    <property type="protein sequence ID" value="MQX54601.1"/>
    <property type="molecule type" value="Genomic_DNA"/>
</dbReference>
<name>A0A6N7M286_9GAMM</name>
<evidence type="ECO:0000256" key="1">
    <source>
        <dbReference type="SAM" id="Coils"/>
    </source>
</evidence>
<dbReference type="AlphaFoldDB" id="A0A6N7M286"/>
<proteinExistence type="predicted"/>
<dbReference type="SUPFAM" id="SSF56935">
    <property type="entry name" value="Porins"/>
    <property type="match status" value="1"/>
</dbReference>
<evidence type="ECO:0000313" key="3">
    <source>
        <dbReference type="EMBL" id="MQX54601.1"/>
    </source>
</evidence>
<sequence>MFKRTVLAMAISAVPFAAQAEQSAEDLQKQIDILAQEIESLKENGTSGSSNVLDKLSIGGYGEIHYNNYTERDNNDQIDAHRYVLYFGYDYNDKVRFFSEFELEHSLAGEGKPGEVELEQAYIEIDTTANTKLRLGQFLVPVGILNETHEPDTFYGVERNNLESKIVPATWWEAGAMFSQDLGGGLTYDIAGHSGLNMFKAGGTPNKIRSGRQKVAEANGNKGAMTGRVRYAGIPGLDMAASVQYQQDVFQAAQGFDTVSGVLVEAHARYSIAGATFTIQHAEWEFDEEIGVEAAEEQSGLMAEVSYKLTEKFGVFARHTELDWNDGGADLENTERTDSTAGVNYWIVPRVALKADYTDVHYDTDGKDNDADDNVSIGIGWSF</sequence>
<feature type="chain" id="PRO_5026901912" evidence="2">
    <location>
        <begin position="21"/>
        <end position="383"/>
    </location>
</feature>
<evidence type="ECO:0000256" key="2">
    <source>
        <dbReference type="SAM" id="SignalP"/>
    </source>
</evidence>
<dbReference type="InterPro" id="IPR023614">
    <property type="entry name" value="Porin_dom_sf"/>
</dbReference>
<dbReference type="Proteomes" id="UP000469421">
    <property type="component" value="Unassembled WGS sequence"/>
</dbReference>
<feature type="coiled-coil region" evidence="1">
    <location>
        <begin position="17"/>
        <end position="44"/>
    </location>
</feature>
<feature type="signal peptide" evidence="2">
    <location>
        <begin position="1"/>
        <end position="20"/>
    </location>
</feature>
<organism evidence="3 4">
    <name type="scientific">Alcanivorax sediminis</name>
    <dbReference type="NCBI Taxonomy" id="2663008"/>
    <lineage>
        <taxon>Bacteria</taxon>
        <taxon>Pseudomonadati</taxon>
        <taxon>Pseudomonadota</taxon>
        <taxon>Gammaproteobacteria</taxon>
        <taxon>Oceanospirillales</taxon>
        <taxon>Alcanivoracaceae</taxon>
        <taxon>Alcanivorax</taxon>
    </lineage>
</organism>
<keyword evidence="4" id="KW-1185">Reference proteome</keyword>
<protein>
    <submittedName>
        <fullName evidence="3">Porin</fullName>
    </submittedName>
</protein>